<dbReference type="OrthoDB" id="276276at2759"/>
<dbReference type="GO" id="GO:0019677">
    <property type="term" value="P:NAD+ catabolic process"/>
    <property type="evidence" value="ECO:0007669"/>
    <property type="project" value="TreeGrafter"/>
</dbReference>
<evidence type="ECO:0000313" key="6">
    <source>
        <dbReference type="EMBL" id="EXV03157.1"/>
    </source>
</evidence>
<dbReference type="PANTHER" id="PTHR42904">
    <property type="entry name" value="NUDIX HYDROLASE, NUDC SUBFAMILY"/>
    <property type="match status" value="1"/>
</dbReference>
<evidence type="ECO:0000313" key="7">
    <source>
        <dbReference type="Proteomes" id="UP000030151"/>
    </source>
</evidence>
<organism evidence="6 7">
    <name type="scientific">Metarhizium robertsii</name>
    <dbReference type="NCBI Taxonomy" id="568076"/>
    <lineage>
        <taxon>Eukaryota</taxon>
        <taxon>Fungi</taxon>
        <taxon>Dikarya</taxon>
        <taxon>Ascomycota</taxon>
        <taxon>Pezizomycotina</taxon>
        <taxon>Sordariomycetes</taxon>
        <taxon>Hypocreomycetidae</taxon>
        <taxon>Hypocreales</taxon>
        <taxon>Clavicipitaceae</taxon>
        <taxon>Metarhizium</taxon>
    </lineage>
</organism>
<dbReference type="GO" id="GO:0006742">
    <property type="term" value="P:NADP+ catabolic process"/>
    <property type="evidence" value="ECO:0007669"/>
    <property type="project" value="TreeGrafter"/>
</dbReference>
<evidence type="ECO:0000256" key="2">
    <source>
        <dbReference type="ARBA" id="ARBA00022723"/>
    </source>
</evidence>
<accession>A0A0A1UYN1</accession>
<dbReference type="Gene3D" id="3.90.79.10">
    <property type="entry name" value="Nucleoside Triphosphate Pyrophosphohydrolase"/>
    <property type="match status" value="1"/>
</dbReference>
<comment type="caution">
    <text evidence="6">The sequence shown here is derived from an EMBL/GenBank/DDBJ whole genome shotgun (WGS) entry which is preliminary data.</text>
</comment>
<dbReference type="PROSITE" id="PS51462">
    <property type="entry name" value="NUDIX"/>
    <property type="match status" value="1"/>
</dbReference>
<gene>
    <name evidence="6" type="ORF">X797_004279</name>
</gene>
<keyword evidence="4" id="KW-0460">Magnesium</keyword>
<dbReference type="GO" id="GO:0046872">
    <property type="term" value="F:metal ion binding"/>
    <property type="evidence" value="ECO:0007669"/>
    <property type="project" value="UniProtKB-KW"/>
</dbReference>
<keyword evidence="3" id="KW-0378">Hydrolase</keyword>
<proteinExistence type="predicted"/>
<dbReference type="Pfam" id="PF00293">
    <property type="entry name" value="NUDIX"/>
    <property type="match status" value="1"/>
</dbReference>
<evidence type="ECO:0000259" key="5">
    <source>
        <dbReference type="PROSITE" id="PS51462"/>
    </source>
</evidence>
<dbReference type="AlphaFoldDB" id="A0A0A1UYN1"/>
<comment type="cofactor">
    <cofactor evidence="1">
        <name>Mg(2+)</name>
        <dbReference type="ChEBI" id="CHEBI:18420"/>
    </cofactor>
</comment>
<dbReference type="InterPro" id="IPR050241">
    <property type="entry name" value="NAD-cap_RNA_hydrolase_NudC"/>
</dbReference>
<dbReference type="eggNOG" id="ENOG502RJMN">
    <property type="taxonomic scope" value="Eukaryota"/>
</dbReference>
<keyword evidence="2" id="KW-0479">Metal-binding</keyword>
<protein>
    <submittedName>
        <fullName evidence="6">NUDIX domain protein</fullName>
    </submittedName>
</protein>
<dbReference type="CDD" id="cd02883">
    <property type="entry name" value="NUDIX_Hydrolase"/>
    <property type="match status" value="1"/>
</dbReference>
<feature type="domain" description="Nudix hydrolase" evidence="5">
    <location>
        <begin position="29"/>
        <end position="181"/>
    </location>
</feature>
<dbReference type="PANTHER" id="PTHR42904:SF1">
    <property type="entry name" value="NUCLEOSIDE DIPHOSPHATE-LINKED MOIETY X MOTIF 17"/>
    <property type="match status" value="1"/>
</dbReference>
<reference evidence="6 7" key="1">
    <citation type="submission" date="2014-02" db="EMBL/GenBank/DDBJ databases">
        <title>The genome sequence of the entomopathogenic fungus Metarhizium robertsii ARSEF 2575.</title>
        <authorList>
            <person name="Giuliano Garisto Donzelli B."/>
            <person name="Roe B.A."/>
            <person name="Macmil S.L."/>
            <person name="Krasnoff S.B."/>
            <person name="Gibson D.M."/>
        </authorList>
    </citation>
    <scope>NUCLEOTIDE SEQUENCE [LARGE SCALE GENOMIC DNA]</scope>
    <source>
        <strain evidence="6 7">ARSEF 2575</strain>
    </source>
</reference>
<dbReference type="InterPro" id="IPR000086">
    <property type="entry name" value="NUDIX_hydrolase_dom"/>
</dbReference>
<dbReference type="GO" id="GO:0005777">
    <property type="term" value="C:peroxisome"/>
    <property type="evidence" value="ECO:0007669"/>
    <property type="project" value="TreeGrafter"/>
</dbReference>
<dbReference type="InterPro" id="IPR015797">
    <property type="entry name" value="NUDIX_hydrolase-like_dom_sf"/>
</dbReference>
<dbReference type="EMBL" id="JELW01000004">
    <property type="protein sequence ID" value="EXV03157.1"/>
    <property type="molecule type" value="Genomic_DNA"/>
</dbReference>
<dbReference type="HOGENOM" id="CLU_067850_0_0_1"/>
<evidence type="ECO:0000256" key="4">
    <source>
        <dbReference type="ARBA" id="ARBA00022842"/>
    </source>
</evidence>
<dbReference type="GO" id="GO:0035529">
    <property type="term" value="F:NADH pyrophosphatase activity"/>
    <property type="evidence" value="ECO:0007669"/>
    <property type="project" value="TreeGrafter"/>
</dbReference>
<dbReference type="Proteomes" id="UP000030151">
    <property type="component" value="Unassembled WGS sequence"/>
</dbReference>
<dbReference type="GO" id="GO:0005829">
    <property type="term" value="C:cytosol"/>
    <property type="evidence" value="ECO:0007669"/>
    <property type="project" value="TreeGrafter"/>
</dbReference>
<evidence type="ECO:0000256" key="1">
    <source>
        <dbReference type="ARBA" id="ARBA00001946"/>
    </source>
</evidence>
<evidence type="ECO:0000256" key="3">
    <source>
        <dbReference type="ARBA" id="ARBA00022801"/>
    </source>
</evidence>
<name>A0A0A1UYN1_9HYPO</name>
<sequence length="195" mass="22134">MAEPQGTFQVHADAATYNVTIADYLQNNPTIQNVCVGAVIRSGNRVLLIRRAEHDFAGLMWEVPGGACESDKDKTILHSVEREVWEETGLHVRRVRRLVDHQEFQDIAGTVKGRYIWRKLTFGVDVGEGYGLDAAQMRKAIDKAIKMDPNEHCDWGWATEENVERGEWHKGKMELMALQKKTILDDFARGEVEIA</sequence>
<dbReference type="SUPFAM" id="SSF55811">
    <property type="entry name" value="Nudix"/>
    <property type="match status" value="1"/>
</dbReference>